<evidence type="ECO:0000256" key="1">
    <source>
        <dbReference type="SAM" id="Phobius"/>
    </source>
</evidence>
<keyword evidence="3" id="KW-1185">Reference proteome</keyword>
<dbReference type="AlphaFoldDB" id="A0A314YWH9"/>
<evidence type="ECO:0008006" key="4">
    <source>
        <dbReference type="Google" id="ProtNLM"/>
    </source>
</evidence>
<name>A0A314YWH9_PRUYE</name>
<evidence type="ECO:0000313" key="2">
    <source>
        <dbReference type="EMBL" id="PQQ09131.1"/>
    </source>
</evidence>
<dbReference type="STRING" id="2094558.A0A314YWH9"/>
<feature type="transmembrane region" description="Helical" evidence="1">
    <location>
        <begin position="70"/>
        <end position="95"/>
    </location>
</feature>
<evidence type="ECO:0000313" key="3">
    <source>
        <dbReference type="Proteomes" id="UP000250321"/>
    </source>
</evidence>
<sequence>MLQLRDIAKQIDFSSLSVVKAKAFSASSFLALPEPPRCIPKGVALSLFQGNLQAKFEEMVVCFPSTPKRLAMTIGCFISAAALFAFGAHISYVNVAPQQARTKARNEFVRERLKQKYGK</sequence>
<protein>
    <recommendedName>
        <fullName evidence="4">Transmembrane protein</fullName>
    </recommendedName>
</protein>
<dbReference type="Proteomes" id="UP000250321">
    <property type="component" value="Unassembled WGS sequence"/>
</dbReference>
<keyword evidence="1" id="KW-0472">Membrane</keyword>
<gene>
    <name evidence="2" type="ORF">Pyn_16155</name>
</gene>
<keyword evidence="1" id="KW-0812">Transmembrane</keyword>
<dbReference type="OrthoDB" id="1898956at2759"/>
<keyword evidence="1" id="KW-1133">Transmembrane helix</keyword>
<organism evidence="2 3">
    <name type="scientific">Prunus yedoensis var. nudiflora</name>
    <dbReference type="NCBI Taxonomy" id="2094558"/>
    <lineage>
        <taxon>Eukaryota</taxon>
        <taxon>Viridiplantae</taxon>
        <taxon>Streptophyta</taxon>
        <taxon>Embryophyta</taxon>
        <taxon>Tracheophyta</taxon>
        <taxon>Spermatophyta</taxon>
        <taxon>Magnoliopsida</taxon>
        <taxon>eudicotyledons</taxon>
        <taxon>Gunneridae</taxon>
        <taxon>Pentapetalae</taxon>
        <taxon>rosids</taxon>
        <taxon>fabids</taxon>
        <taxon>Rosales</taxon>
        <taxon>Rosaceae</taxon>
        <taxon>Amygdaloideae</taxon>
        <taxon>Amygdaleae</taxon>
        <taxon>Prunus</taxon>
    </lineage>
</organism>
<accession>A0A314YWH9</accession>
<proteinExistence type="predicted"/>
<dbReference type="EMBL" id="PJQY01000642">
    <property type="protein sequence ID" value="PQQ09131.1"/>
    <property type="molecule type" value="Genomic_DNA"/>
</dbReference>
<reference evidence="2 3" key="1">
    <citation type="submission" date="2018-02" db="EMBL/GenBank/DDBJ databases">
        <title>Draft genome of wild Prunus yedoensis var. nudiflora.</title>
        <authorList>
            <person name="Baek S."/>
            <person name="Kim J.-H."/>
            <person name="Choi K."/>
            <person name="Kim G.-B."/>
            <person name="Cho A."/>
            <person name="Jang H."/>
            <person name="Shin C.-H."/>
            <person name="Yu H.-J."/>
            <person name="Mun J.-H."/>
        </authorList>
    </citation>
    <scope>NUCLEOTIDE SEQUENCE [LARGE SCALE GENOMIC DNA]</scope>
    <source>
        <strain evidence="3">cv. Jeju island</strain>
        <tissue evidence="2">Leaf</tissue>
    </source>
</reference>
<comment type="caution">
    <text evidence="2">The sequence shown here is derived from an EMBL/GenBank/DDBJ whole genome shotgun (WGS) entry which is preliminary data.</text>
</comment>